<dbReference type="PANTHER" id="PTHR12730">
    <property type="entry name" value="HSDA/SDA1-RELATED"/>
    <property type="match status" value="1"/>
</dbReference>
<accession>A0A835U5A3</accession>
<sequence>MQVRILLKRLVLIKVTMFQPNEVDGIVSNEDFQHIKELKANKEAKKALSQHHLLRKDEGYKAITTEIPSSEQLSAKCLNPIKLEAHVRSKLSKQERVALVRAGRGDREKYEAKTIMKQKSS</sequence>
<dbReference type="GO" id="GO:0015031">
    <property type="term" value="P:protein transport"/>
    <property type="evidence" value="ECO:0007669"/>
    <property type="project" value="UniProtKB-KW"/>
</dbReference>
<proteinExistence type="inferred from homology"/>
<dbReference type="Proteomes" id="UP000639772">
    <property type="component" value="Unassembled WGS sequence"/>
</dbReference>
<dbReference type="EMBL" id="JADCNM010000139">
    <property type="protein sequence ID" value="KAG0450114.1"/>
    <property type="molecule type" value="Genomic_DNA"/>
</dbReference>
<evidence type="ECO:0000313" key="2">
    <source>
        <dbReference type="EMBL" id="KAG0450114.1"/>
    </source>
</evidence>
<dbReference type="AlphaFoldDB" id="A0A835U5A3"/>
<dbReference type="PANTHER" id="PTHR12730:SF0">
    <property type="entry name" value="PROTEIN SDA1 HOMOLOG"/>
    <property type="match status" value="1"/>
</dbReference>
<comment type="caution">
    <text evidence="2">The sequence shown here is derived from an EMBL/GenBank/DDBJ whole genome shotgun (WGS) entry which is preliminary data.</text>
</comment>
<keyword evidence="1" id="KW-0539">Nucleus</keyword>
<keyword evidence="1" id="KW-0813">Transport</keyword>
<comment type="function">
    <text evidence="1">Required for 60S pre-ribosomal subunits export to the cytoplasm.</text>
</comment>
<dbReference type="GO" id="GO:0000055">
    <property type="term" value="P:ribosomal large subunit export from nucleus"/>
    <property type="evidence" value="ECO:0007669"/>
    <property type="project" value="UniProtKB-UniRule"/>
</dbReference>
<name>A0A835U5A3_VANPL</name>
<keyword evidence="1" id="KW-0653">Protein transport</keyword>
<gene>
    <name evidence="2" type="ORF">HPP92_026938</name>
</gene>
<dbReference type="OrthoDB" id="1697732at2759"/>
<evidence type="ECO:0000313" key="3">
    <source>
        <dbReference type="Proteomes" id="UP000639772"/>
    </source>
</evidence>
<dbReference type="InterPro" id="IPR027312">
    <property type="entry name" value="Sda1"/>
</dbReference>
<keyword evidence="1" id="KW-0690">Ribosome biogenesis</keyword>
<organism evidence="2 3">
    <name type="scientific">Vanilla planifolia</name>
    <name type="common">Vanilla</name>
    <dbReference type="NCBI Taxonomy" id="51239"/>
    <lineage>
        <taxon>Eukaryota</taxon>
        <taxon>Viridiplantae</taxon>
        <taxon>Streptophyta</taxon>
        <taxon>Embryophyta</taxon>
        <taxon>Tracheophyta</taxon>
        <taxon>Spermatophyta</taxon>
        <taxon>Magnoliopsida</taxon>
        <taxon>Liliopsida</taxon>
        <taxon>Asparagales</taxon>
        <taxon>Orchidaceae</taxon>
        <taxon>Vanilloideae</taxon>
        <taxon>Vanilleae</taxon>
        <taxon>Vanilla</taxon>
    </lineage>
</organism>
<comment type="similarity">
    <text evidence="1">Belongs to the SDA1 family.</text>
</comment>
<evidence type="ECO:0000256" key="1">
    <source>
        <dbReference type="RuleBase" id="RU365057"/>
    </source>
</evidence>
<protein>
    <recommendedName>
        <fullName evidence="1">Protein SDA1</fullName>
    </recommendedName>
</protein>
<dbReference type="GO" id="GO:0042273">
    <property type="term" value="P:ribosomal large subunit biogenesis"/>
    <property type="evidence" value="ECO:0007669"/>
    <property type="project" value="UniProtKB-UniRule"/>
</dbReference>
<comment type="subcellular location">
    <subcellularLocation>
        <location evidence="1">Nucleus</location>
        <location evidence="1">Nucleolus</location>
    </subcellularLocation>
</comment>
<dbReference type="GO" id="GO:0005730">
    <property type="term" value="C:nucleolus"/>
    <property type="evidence" value="ECO:0007669"/>
    <property type="project" value="UniProtKB-SubCell"/>
</dbReference>
<reference evidence="2 3" key="1">
    <citation type="journal article" date="2020" name="Nat. Food">
        <title>A phased Vanilla planifolia genome enables genetic improvement of flavour and production.</title>
        <authorList>
            <person name="Hasing T."/>
            <person name="Tang H."/>
            <person name="Brym M."/>
            <person name="Khazi F."/>
            <person name="Huang T."/>
            <person name="Chambers A.H."/>
        </authorList>
    </citation>
    <scope>NUCLEOTIDE SEQUENCE [LARGE SCALE GENOMIC DNA]</scope>
    <source>
        <tissue evidence="2">Leaf</tissue>
    </source>
</reference>